<dbReference type="GO" id="GO:0005783">
    <property type="term" value="C:endoplasmic reticulum"/>
    <property type="evidence" value="ECO:0007669"/>
    <property type="project" value="TreeGrafter"/>
</dbReference>
<evidence type="ECO:0000256" key="9">
    <source>
        <dbReference type="ARBA" id="ARBA00048605"/>
    </source>
</evidence>
<keyword evidence="15" id="KW-1133">Transmembrane helix</keyword>
<feature type="active site" evidence="10">
    <location>
        <position position="343"/>
    </location>
</feature>
<dbReference type="OrthoDB" id="8118055at2759"/>
<name>A0A8H7BVZ1_9FUNG</name>
<dbReference type="GO" id="GO:0004571">
    <property type="term" value="F:mannosyl-oligosaccharide 1,2-alpha-mannosidase activity"/>
    <property type="evidence" value="ECO:0007669"/>
    <property type="project" value="UniProtKB-EC"/>
</dbReference>
<gene>
    <name evidence="16" type="primary">MNS1</name>
    <name evidence="16" type="ORF">EC973_006419</name>
</gene>
<evidence type="ECO:0000256" key="1">
    <source>
        <dbReference type="ARBA" id="ARBA00001913"/>
    </source>
</evidence>
<evidence type="ECO:0000256" key="14">
    <source>
        <dbReference type="SAM" id="MobiDB-lite"/>
    </source>
</evidence>
<dbReference type="InterPro" id="IPR036026">
    <property type="entry name" value="Seven-hairpin_glycosidases"/>
</dbReference>
<dbReference type="InterPro" id="IPR050749">
    <property type="entry name" value="Glycosyl_Hydrolase_47"/>
</dbReference>
<feature type="region of interest" description="Disordered" evidence="14">
    <location>
        <begin position="1"/>
        <end position="22"/>
    </location>
</feature>
<comment type="catalytic activity">
    <reaction evidence="9">
        <text>N(4)-(alpha-D-Man-(1-&gt;2)-alpha-D-Man-(1-&gt;2)-alpha-D-Man-(1-&gt;3)-[alpha-D-Man-(1-&gt;2)-alpha-D-Man-(1-&gt;3)-[alpha-D-Man-(1-&gt;2)-alpha-D-Man-(1-&gt;6)]-alpha-D-Man-(1-&gt;6)]-beta-D-Man-(1-&gt;4)-beta-D-GlcNAc-(1-&gt;4)-beta-D-GlcNAc)-L-asparaginyl-[protein] (N-glucan mannose isomer 9A1,2,3B1,2,3) + 4 H2O = N(4)-(alpha-D-Man-(1-&gt;3)-[alpha-D-Man-(1-&gt;3)-[alpha-D-Man-(1-&gt;6)]-alpha-D-Man-(1-&gt;6)]-beta-D-Man-(1-&gt;4)-beta-D-GlcNAc-(1-&gt;4)-beta-D-GlcNAc)-L-asparaginyl-[protein] (N-glucan mannose isomer 5A1,2) + 4 beta-D-mannose</text>
        <dbReference type="Rhea" id="RHEA:56008"/>
        <dbReference type="Rhea" id="RHEA-COMP:14356"/>
        <dbReference type="Rhea" id="RHEA-COMP:14367"/>
        <dbReference type="ChEBI" id="CHEBI:15377"/>
        <dbReference type="ChEBI" id="CHEBI:28563"/>
        <dbReference type="ChEBI" id="CHEBI:59087"/>
        <dbReference type="ChEBI" id="CHEBI:139493"/>
        <dbReference type="EC" id="3.2.1.113"/>
    </reaction>
</comment>
<evidence type="ECO:0000256" key="2">
    <source>
        <dbReference type="ARBA" id="ARBA00004922"/>
    </source>
</evidence>
<dbReference type="EMBL" id="JABAYA010000004">
    <property type="protein sequence ID" value="KAF7732164.1"/>
    <property type="molecule type" value="Genomic_DNA"/>
</dbReference>
<dbReference type="EC" id="3.2.1.-" evidence="13"/>
<evidence type="ECO:0000256" key="7">
    <source>
        <dbReference type="ARBA" id="ARBA00023157"/>
    </source>
</evidence>
<comment type="caution">
    <text evidence="16">The sequence shown here is derived from an EMBL/GenBank/DDBJ whole genome shotgun (WGS) entry which is preliminary data.</text>
</comment>
<keyword evidence="15" id="KW-0472">Membrane</keyword>
<feature type="active site" description="Proton donor" evidence="10">
    <location>
        <position position="464"/>
    </location>
</feature>
<keyword evidence="17" id="KW-1185">Reference proteome</keyword>
<evidence type="ECO:0000256" key="6">
    <source>
        <dbReference type="ARBA" id="ARBA00022837"/>
    </source>
</evidence>
<evidence type="ECO:0000256" key="4">
    <source>
        <dbReference type="ARBA" id="ARBA00022723"/>
    </source>
</evidence>
<feature type="binding site" evidence="11">
    <location>
        <position position="582"/>
    </location>
    <ligand>
        <name>Ca(2+)</name>
        <dbReference type="ChEBI" id="CHEBI:29108"/>
    </ligand>
</feature>
<keyword evidence="13" id="KW-0326">Glycosidase</keyword>
<protein>
    <recommendedName>
        <fullName evidence="13">alpha-1,2-Mannosidase</fullName>
        <ecNumber evidence="13">3.2.1.-</ecNumber>
    </recommendedName>
</protein>
<comment type="catalytic activity">
    <reaction evidence="8">
        <text>N(4)-(alpha-D-Man-(1-&gt;2)-alpha-D-Man-(1-&gt;2)-alpha-D-Man-(1-&gt;3)-[alpha-D-Man-(1-&gt;3)-[alpha-D-Man-(1-&gt;2)-alpha-D-Man-(1-&gt;6)]-alpha-D-Man-(1-&gt;6)]-beta-D-Man-(1-&gt;4)-beta-D-GlcNAc-(1-&gt;4)-beta-D-GlcNAc)-L-asparaginyl-[protein] (N-glucan mannose isomer 8A1,2,3B1,3) + 3 H2O = N(4)-(alpha-D-Man-(1-&gt;3)-[alpha-D-Man-(1-&gt;3)-[alpha-D-Man-(1-&gt;6)]-alpha-D-Man-(1-&gt;6)]-beta-D-Man-(1-&gt;4)-beta-D-GlcNAc-(1-&gt;4)-beta-D-GlcNAc)-L-asparaginyl-[protein] (N-glucan mannose isomer 5A1,2) + 3 beta-D-mannose</text>
        <dbReference type="Rhea" id="RHEA:56028"/>
        <dbReference type="Rhea" id="RHEA-COMP:14358"/>
        <dbReference type="Rhea" id="RHEA-COMP:14367"/>
        <dbReference type="ChEBI" id="CHEBI:15377"/>
        <dbReference type="ChEBI" id="CHEBI:28563"/>
        <dbReference type="ChEBI" id="CHEBI:59087"/>
        <dbReference type="ChEBI" id="CHEBI:60628"/>
        <dbReference type="EC" id="3.2.1.113"/>
    </reaction>
</comment>
<dbReference type="InterPro" id="IPR012341">
    <property type="entry name" value="6hp_glycosidase-like_sf"/>
</dbReference>
<keyword evidence="4 11" id="KW-0479">Metal-binding</keyword>
<dbReference type="GO" id="GO:0005975">
    <property type="term" value="P:carbohydrate metabolic process"/>
    <property type="evidence" value="ECO:0007669"/>
    <property type="project" value="InterPro"/>
</dbReference>
<dbReference type="PANTHER" id="PTHR11742:SF55">
    <property type="entry name" value="ENDOPLASMIC RETICULUM MANNOSYL-OLIGOSACCHARIDE 1,2-ALPHA-MANNOSIDASE"/>
    <property type="match status" value="1"/>
</dbReference>
<dbReference type="Gene3D" id="1.50.10.10">
    <property type="match status" value="1"/>
</dbReference>
<dbReference type="AlphaFoldDB" id="A0A8H7BVZ1"/>
<dbReference type="Pfam" id="PF01532">
    <property type="entry name" value="Glyco_hydro_47"/>
    <property type="match status" value="1"/>
</dbReference>
<feature type="active site" description="Proton donor" evidence="10">
    <location>
        <position position="209"/>
    </location>
</feature>
<evidence type="ECO:0000256" key="5">
    <source>
        <dbReference type="ARBA" id="ARBA00022801"/>
    </source>
</evidence>
<dbReference type="Proteomes" id="UP000605846">
    <property type="component" value="Unassembled WGS sequence"/>
</dbReference>
<evidence type="ECO:0000256" key="13">
    <source>
        <dbReference type="RuleBase" id="RU361193"/>
    </source>
</evidence>
<proteinExistence type="inferred from homology"/>
<evidence type="ECO:0000256" key="10">
    <source>
        <dbReference type="PIRSR" id="PIRSR601382-1"/>
    </source>
</evidence>
<keyword evidence="7 12" id="KW-1015">Disulfide bond</keyword>
<evidence type="ECO:0000256" key="11">
    <source>
        <dbReference type="PIRSR" id="PIRSR601382-2"/>
    </source>
</evidence>
<evidence type="ECO:0000256" key="12">
    <source>
        <dbReference type="PIRSR" id="PIRSR601382-3"/>
    </source>
</evidence>
<keyword evidence="6 11" id="KW-0106">Calcium</keyword>
<comment type="cofactor">
    <cofactor evidence="1 11">
        <name>Ca(2+)</name>
        <dbReference type="ChEBI" id="CHEBI:29108"/>
    </cofactor>
</comment>
<dbReference type="SUPFAM" id="SSF48225">
    <property type="entry name" value="Seven-hairpin glycosidases"/>
    <property type="match status" value="1"/>
</dbReference>
<dbReference type="InterPro" id="IPR001382">
    <property type="entry name" value="Glyco_hydro_47"/>
</dbReference>
<dbReference type="PANTHER" id="PTHR11742">
    <property type="entry name" value="MANNOSYL-OLIGOSACCHARIDE ALPHA-1,2-MANNOSIDASE-RELATED"/>
    <property type="match status" value="1"/>
</dbReference>
<dbReference type="GO" id="GO:0036503">
    <property type="term" value="P:ERAD pathway"/>
    <property type="evidence" value="ECO:0007669"/>
    <property type="project" value="UniProtKB-ARBA"/>
</dbReference>
<feature type="disulfide bond" evidence="12">
    <location>
        <begin position="410"/>
        <end position="450"/>
    </location>
</feature>
<feature type="active site" evidence="10">
    <location>
        <position position="495"/>
    </location>
</feature>
<keyword evidence="5 13" id="KW-0378">Hydrolase</keyword>
<dbReference type="PRINTS" id="PR00747">
    <property type="entry name" value="GLYHDRLASE47"/>
</dbReference>
<dbReference type="GO" id="GO:0005509">
    <property type="term" value="F:calcium ion binding"/>
    <property type="evidence" value="ECO:0007669"/>
    <property type="project" value="InterPro"/>
</dbReference>
<evidence type="ECO:0000256" key="3">
    <source>
        <dbReference type="ARBA" id="ARBA00007658"/>
    </source>
</evidence>
<sequence>MLPTHRDMPSNYNGYDDDKYQKHDKSERRFSRRFVRNFCLATIAILVYLACFHYKPKISDDQVNDAAARFDSYKAPERPGYSAEELLPGYNEQKQIPLAAPSQSYLFTQHPPPKQLTPSDSLTAERQKRVVDAFRHAWKGYTRDAFGRDEYQPLTHSGHNWAPGGIGLMIVDALDTIQLMNLEEEYKEAREWIATKLDFDKPQQVNLFETTIRVLGGLLSAYHLSDNDPLYLQKAQDLGNRLLGAFDSESGVPYPMVTLSTGMAFKRETVSSTAETTTVQLEFKYLSQITGDPKYKNAAMRVMERFDQLVRNNETLDGLVPIHISATSGSFIGRLIRLGSRGDSYYEYLLKQYLQTDKTEKRYREMYDHAVQGIKDHLVAESYPNQLSYIGELLDGDPAHLSPKMDHLVCFMAGSLALGATEGLTVANKPPMNDRDKGDLELGKKITRTCYEMYNFTATGLASEIVYFNNNPASSLDDPDMSIKLADRHNLLRPETLESIFLLWRITGDPIYRDWGWKIFESFEAYTKLSDGGYSALKDVTTIPPIKDDRMDTFFLAETLKYLYLLFSPDDILPLDKYVLNTEAHPLPIFKPLWQ</sequence>
<keyword evidence="15" id="KW-0812">Transmembrane</keyword>
<comment type="pathway">
    <text evidence="2">Protein modification; protein glycosylation.</text>
</comment>
<organism evidence="16 17">
    <name type="scientific">Apophysomyces ossiformis</name>
    <dbReference type="NCBI Taxonomy" id="679940"/>
    <lineage>
        <taxon>Eukaryota</taxon>
        <taxon>Fungi</taxon>
        <taxon>Fungi incertae sedis</taxon>
        <taxon>Mucoromycota</taxon>
        <taxon>Mucoromycotina</taxon>
        <taxon>Mucoromycetes</taxon>
        <taxon>Mucorales</taxon>
        <taxon>Mucorineae</taxon>
        <taxon>Mucoraceae</taxon>
        <taxon>Apophysomyces</taxon>
    </lineage>
</organism>
<evidence type="ECO:0000256" key="8">
    <source>
        <dbReference type="ARBA" id="ARBA00047669"/>
    </source>
</evidence>
<evidence type="ECO:0000313" key="16">
    <source>
        <dbReference type="EMBL" id="KAF7732164.1"/>
    </source>
</evidence>
<dbReference type="GO" id="GO:0016020">
    <property type="term" value="C:membrane"/>
    <property type="evidence" value="ECO:0007669"/>
    <property type="project" value="InterPro"/>
</dbReference>
<feature type="transmembrane region" description="Helical" evidence="15">
    <location>
        <begin position="34"/>
        <end position="55"/>
    </location>
</feature>
<accession>A0A8H7BVZ1</accession>
<evidence type="ECO:0000256" key="15">
    <source>
        <dbReference type="SAM" id="Phobius"/>
    </source>
</evidence>
<reference evidence="16" key="1">
    <citation type="submission" date="2020-01" db="EMBL/GenBank/DDBJ databases">
        <title>Genome Sequencing of Three Apophysomyces-Like Fungal Strains Confirms a Novel Fungal Genus in the Mucoromycota with divergent Burkholderia-like Endosymbiotic Bacteria.</title>
        <authorList>
            <person name="Stajich J.E."/>
            <person name="Macias A.M."/>
            <person name="Carter-House D."/>
            <person name="Lovett B."/>
            <person name="Kasson L.R."/>
            <person name="Berry K."/>
            <person name="Grigoriev I."/>
            <person name="Chang Y."/>
            <person name="Spatafora J."/>
            <person name="Kasson M.T."/>
        </authorList>
    </citation>
    <scope>NUCLEOTIDE SEQUENCE</scope>
    <source>
        <strain evidence="16">NRRL A-21654</strain>
    </source>
</reference>
<evidence type="ECO:0000313" key="17">
    <source>
        <dbReference type="Proteomes" id="UP000605846"/>
    </source>
</evidence>
<comment type="similarity">
    <text evidence="3 13">Belongs to the glycosyl hydrolase 47 family.</text>
</comment>